<dbReference type="EMBL" id="JAHXZJ010000002">
    <property type="protein sequence ID" value="KAH0564126.1"/>
    <property type="molecule type" value="Genomic_DNA"/>
</dbReference>
<dbReference type="AlphaFoldDB" id="A0AAV7J2U9"/>
<dbReference type="Proteomes" id="UP000826195">
    <property type="component" value="Unassembled WGS sequence"/>
</dbReference>
<gene>
    <name evidence="1" type="ORF">KQX54_009624</name>
</gene>
<sequence length="122" mass="14188">MLDVVRSANPPKVPILLISSTLAVYINHGTYIRCSDEIVLLFTQQQVFVDGFRDEETEQRIVKLKLKTELSTENRRPSNLAKETRERYRSVRAVLVILGVKIAKIKDSEIKRKKNYRNTKKE</sequence>
<reference evidence="1 2" key="1">
    <citation type="journal article" date="2021" name="J. Hered.">
        <title>A chromosome-level genome assembly of the parasitoid wasp, Cotesia glomerata (Hymenoptera: Braconidae).</title>
        <authorList>
            <person name="Pinto B.J."/>
            <person name="Weis J.J."/>
            <person name="Gamble T."/>
            <person name="Ode P.J."/>
            <person name="Paul R."/>
            <person name="Zaspel J.M."/>
        </authorList>
    </citation>
    <scope>NUCLEOTIDE SEQUENCE [LARGE SCALE GENOMIC DNA]</scope>
    <source>
        <strain evidence="1">CgM1</strain>
    </source>
</reference>
<organism evidence="1 2">
    <name type="scientific">Cotesia glomerata</name>
    <name type="common">Lepidopteran parasitic wasp</name>
    <name type="synonym">Apanteles glomeratus</name>
    <dbReference type="NCBI Taxonomy" id="32391"/>
    <lineage>
        <taxon>Eukaryota</taxon>
        <taxon>Metazoa</taxon>
        <taxon>Ecdysozoa</taxon>
        <taxon>Arthropoda</taxon>
        <taxon>Hexapoda</taxon>
        <taxon>Insecta</taxon>
        <taxon>Pterygota</taxon>
        <taxon>Neoptera</taxon>
        <taxon>Endopterygota</taxon>
        <taxon>Hymenoptera</taxon>
        <taxon>Apocrita</taxon>
        <taxon>Ichneumonoidea</taxon>
        <taxon>Braconidae</taxon>
        <taxon>Microgastrinae</taxon>
        <taxon>Cotesia</taxon>
    </lineage>
</organism>
<evidence type="ECO:0000313" key="2">
    <source>
        <dbReference type="Proteomes" id="UP000826195"/>
    </source>
</evidence>
<comment type="caution">
    <text evidence="1">The sequence shown here is derived from an EMBL/GenBank/DDBJ whole genome shotgun (WGS) entry which is preliminary data.</text>
</comment>
<name>A0AAV7J2U9_COTGL</name>
<keyword evidence="2" id="KW-1185">Reference proteome</keyword>
<protein>
    <submittedName>
        <fullName evidence="1">Uncharacterized protein</fullName>
    </submittedName>
</protein>
<proteinExistence type="predicted"/>
<evidence type="ECO:0000313" key="1">
    <source>
        <dbReference type="EMBL" id="KAH0564126.1"/>
    </source>
</evidence>
<accession>A0AAV7J2U9</accession>